<feature type="region of interest" description="Disordered" evidence="14">
    <location>
        <begin position="1"/>
        <end position="37"/>
    </location>
</feature>
<keyword evidence="7 13" id="KW-0547">Nucleotide-binding</keyword>
<protein>
    <recommendedName>
        <fullName evidence="3">non-specific serine/threonine protein kinase</fullName>
        <ecNumber evidence="3">2.7.11.1</ecNumber>
    </recommendedName>
</protein>
<dbReference type="GO" id="GO:0046872">
    <property type="term" value="F:metal ion binding"/>
    <property type="evidence" value="ECO:0007669"/>
    <property type="project" value="UniProtKB-KW"/>
</dbReference>
<dbReference type="Gene3D" id="3.30.200.20">
    <property type="entry name" value="Phosphorylase Kinase, domain 1"/>
    <property type="match status" value="1"/>
</dbReference>
<evidence type="ECO:0000256" key="7">
    <source>
        <dbReference type="ARBA" id="ARBA00022741"/>
    </source>
</evidence>
<dbReference type="PROSITE" id="PS00107">
    <property type="entry name" value="PROTEIN_KINASE_ATP"/>
    <property type="match status" value="1"/>
</dbReference>
<keyword evidence="6" id="KW-0479">Metal-binding</keyword>
<feature type="binding site" evidence="13">
    <location>
        <position position="74"/>
    </location>
    <ligand>
        <name>ATP</name>
        <dbReference type="ChEBI" id="CHEBI:30616"/>
    </ligand>
</feature>
<evidence type="ECO:0000256" key="8">
    <source>
        <dbReference type="ARBA" id="ARBA00022777"/>
    </source>
</evidence>
<feature type="domain" description="Protein kinase" evidence="15">
    <location>
        <begin position="45"/>
        <end position="299"/>
    </location>
</feature>
<evidence type="ECO:0000256" key="2">
    <source>
        <dbReference type="ARBA" id="ARBA00010886"/>
    </source>
</evidence>
<dbReference type="PANTHER" id="PTHR44984">
    <property type="entry name" value="SERINE/THREONINE-PROTEIN KINASE NEK3"/>
    <property type="match status" value="1"/>
</dbReference>
<dbReference type="GO" id="GO:0005524">
    <property type="term" value="F:ATP binding"/>
    <property type="evidence" value="ECO:0007669"/>
    <property type="project" value="UniProtKB-UniRule"/>
</dbReference>
<comment type="catalytic activity">
    <reaction evidence="11">
        <text>L-threonyl-[protein] + ATP = O-phospho-L-threonyl-[protein] + ADP + H(+)</text>
        <dbReference type="Rhea" id="RHEA:46608"/>
        <dbReference type="Rhea" id="RHEA-COMP:11060"/>
        <dbReference type="Rhea" id="RHEA-COMP:11605"/>
        <dbReference type="ChEBI" id="CHEBI:15378"/>
        <dbReference type="ChEBI" id="CHEBI:30013"/>
        <dbReference type="ChEBI" id="CHEBI:30616"/>
        <dbReference type="ChEBI" id="CHEBI:61977"/>
        <dbReference type="ChEBI" id="CHEBI:456216"/>
        <dbReference type="EC" id="2.7.11.1"/>
    </reaction>
</comment>
<dbReference type="InterPro" id="IPR001245">
    <property type="entry name" value="Ser-Thr/Tyr_kinase_cat_dom"/>
</dbReference>
<evidence type="ECO:0000313" key="17">
    <source>
        <dbReference type="Proteomes" id="UP000250572"/>
    </source>
</evidence>
<comment type="catalytic activity">
    <reaction evidence="12">
        <text>L-seryl-[protein] + ATP = O-phospho-L-seryl-[protein] + ADP + H(+)</text>
        <dbReference type="Rhea" id="RHEA:17989"/>
        <dbReference type="Rhea" id="RHEA-COMP:9863"/>
        <dbReference type="Rhea" id="RHEA-COMP:11604"/>
        <dbReference type="ChEBI" id="CHEBI:15378"/>
        <dbReference type="ChEBI" id="CHEBI:29999"/>
        <dbReference type="ChEBI" id="CHEBI:30616"/>
        <dbReference type="ChEBI" id="CHEBI:83421"/>
        <dbReference type="ChEBI" id="CHEBI:456216"/>
        <dbReference type="EC" id="2.7.11.1"/>
    </reaction>
</comment>
<dbReference type="PROSITE" id="PS00108">
    <property type="entry name" value="PROTEIN_KINASE_ST"/>
    <property type="match status" value="1"/>
</dbReference>
<reference evidence="16 17" key="1">
    <citation type="journal article" date="2018" name="G3 (Bethesda)">
        <title>A High-Quality Reference Genome for the Invasive Mosquitofish Gambusia affinis Using a Chicago Library.</title>
        <authorList>
            <person name="Hoffberg S.L."/>
            <person name="Troendle N.J."/>
            <person name="Glenn T.C."/>
            <person name="Mahmud O."/>
            <person name="Louha S."/>
            <person name="Chalopin D."/>
            <person name="Bennetzen J.L."/>
            <person name="Mauricio R."/>
        </authorList>
    </citation>
    <scope>NUCLEOTIDE SEQUENCE [LARGE SCALE GENOMIC DNA]</scope>
    <source>
        <strain evidence="16">NE01/NJP1002.9</strain>
        <tissue evidence="16">Muscle</tissue>
    </source>
</reference>
<dbReference type="EC" id="2.7.11.1" evidence="3"/>
<gene>
    <name evidence="16" type="ORF">CCH79_00012109</name>
</gene>
<feature type="compositionally biased region" description="Polar residues" evidence="14">
    <location>
        <begin position="389"/>
        <end position="400"/>
    </location>
</feature>
<evidence type="ECO:0000256" key="10">
    <source>
        <dbReference type="ARBA" id="ARBA00022842"/>
    </source>
</evidence>
<sequence>MRQISAGSGNQTCDGRVEDSRPPSCGGGSSEGNAADPDEIIMEKYSHVRVIGEGSFGRAVLVLCRNTQDKYVLKEIQLPKNQSKLQSSRREAVLLSRMKHPNIVAYREAFEGDGLLCIVMEYCNGGDLLQRIQQQKSSQFTVENILKWFAQMCAGAKHIHDKRVLHRDLKSKNIFLTDDGSVKLGDFGSACVLNSSKAYAQAYVGTPYYVAPEIWDNKPYNNKSDVWSLGCVLYELCTLRHPFQASSWKSLILKVCRGAYPPLPNHLPYELHYLIKHMFKTNPKDRPSVHTILTSHRISRLLRSHLPPQVSEEEEEKRRRTGRWKKEEGWKVANFLGEKSLIKTSTIEDLPQSCCESSEPGCRKQWTTESPSAVLQMLANVSLVSSDSMAAASQTGSTQESDSEAGRQRKQWVREPPERLLGLLDKAQLNKAFSTFLIHRGDDNPLVGPLSRHQGDDTDGPELEVVDEYRLQPRSDDEDTISRCSQGVEGIRFGGLRITSLVFADDVVLLASSSIDLPQMEEFKYLRILFTNEGRRELEIDRQIGTASAVKRALYRSVVVKRELSQKAKLSIYRSIYVPTLIYGYELWVMTERTR</sequence>
<keyword evidence="4" id="KW-0723">Serine/threonine-protein kinase</keyword>
<comment type="caution">
    <text evidence="16">The sequence shown here is derived from an EMBL/GenBank/DDBJ whole genome shotgun (WGS) entry which is preliminary data.</text>
</comment>
<proteinExistence type="inferred from homology"/>
<dbReference type="STRING" id="33528.ENSGAFP00000030180"/>
<evidence type="ECO:0000259" key="15">
    <source>
        <dbReference type="PROSITE" id="PS50011"/>
    </source>
</evidence>
<organism evidence="16 17">
    <name type="scientific">Gambusia affinis</name>
    <name type="common">Western mosquitofish</name>
    <name type="synonym">Heterandria affinis</name>
    <dbReference type="NCBI Taxonomy" id="33528"/>
    <lineage>
        <taxon>Eukaryota</taxon>
        <taxon>Metazoa</taxon>
        <taxon>Chordata</taxon>
        <taxon>Craniata</taxon>
        <taxon>Vertebrata</taxon>
        <taxon>Euteleostomi</taxon>
        <taxon>Actinopterygii</taxon>
        <taxon>Neopterygii</taxon>
        <taxon>Teleostei</taxon>
        <taxon>Neoteleostei</taxon>
        <taxon>Acanthomorphata</taxon>
        <taxon>Ovalentaria</taxon>
        <taxon>Atherinomorphae</taxon>
        <taxon>Cyprinodontiformes</taxon>
        <taxon>Poeciliidae</taxon>
        <taxon>Poeciliinae</taxon>
        <taxon>Gambusia</taxon>
    </lineage>
</organism>
<evidence type="ECO:0000256" key="5">
    <source>
        <dbReference type="ARBA" id="ARBA00022679"/>
    </source>
</evidence>
<dbReference type="PANTHER" id="PTHR44984:SF1">
    <property type="entry name" value="SERINE_THREONINE-PROTEIN KINASE NEK3"/>
    <property type="match status" value="1"/>
</dbReference>
<dbReference type="Pfam" id="PF00069">
    <property type="entry name" value="Pkinase"/>
    <property type="match status" value="1"/>
</dbReference>
<evidence type="ECO:0000313" key="16">
    <source>
        <dbReference type="EMBL" id="PWA28014.1"/>
    </source>
</evidence>
<dbReference type="InterPro" id="IPR017441">
    <property type="entry name" value="Protein_kinase_ATP_BS"/>
</dbReference>
<evidence type="ECO:0000256" key="6">
    <source>
        <dbReference type="ARBA" id="ARBA00022723"/>
    </source>
</evidence>
<dbReference type="InterPro" id="IPR000719">
    <property type="entry name" value="Prot_kinase_dom"/>
</dbReference>
<comment type="similarity">
    <text evidence="2">Belongs to the protein kinase superfamily. NEK Ser/Thr protein kinase family. NIMA subfamily.</text>
</comment>
<evidence type="ECO:0000256" key="13">
    <source>
        <dbReference type="PROSITE-ProRule" id="PRU10141"/>
    </source>
</evidence>
<accession>A0A315VXF9</accession>
<evidence type="ECO:0000256" key="14">
    <source>
        <dbReference type="SAM" id="MobiDB-lite"/>
    </source>
</evidence>
<evidence type="ECO:0000256" key="1">
    <source>
        <dbReference type="ARBA" id="ARBA00001946"/>
    </source>
</evidence>
<dbReference type="GO" id="GO:0004674">
    <property type="term" value="F:protein serine/threonine kinase activity"/>
    <property type="evidence" value="ECO:0007669"/>
    <property type="project" value="UniProtKB-KW"/>
</dbReference>
<evidence type="ECO:0000256" key="9">
    <source>
        <dbReference type="ARBA" id="ARBA00022840"/>
    </source>
</evidence>
<evidence type="ECO:0000256" key="4">
    <source>
        <dbReference type="ARBA" id="ARBA00022527"/>
    </source>
</evidence>
<evidence type="ECO:0000256" key="11">
    <source>
        <dbReference type="ARBA" id="ARBA00047899"/>
    </source>
</evidence>
<feature type="region of interest" description="Disordered" evidence="14">
    <location>
        <begin position="389"/>
        <end position="412"/>
    </location>
</feature>
<dbReference type="Gene3D" id="1.10.510.10">
    <property type="entry name" value="Transferase(Phosphotransferase) domain 1"/>
    <property type="match status" value="1"/>
</dbReference>
<keyword evidence="8" id="KW-0418">Kinase</keyword>
<keyword evidence="5" id="KW-0808">Transferase</keyword>
<evidence type="ECO:0000256" key="3">
    <source>
        <dbReference type="ARBA" id="ARBA00012513"/>
    </source>
</evidence>
<dbReference type="FunFam" id="3.30.200.20:FF:000097">
    <property type="entry name" value="Probable serine/threonine-protein kinase nek1"/>
    <property type="match status" value="1"/>
</dbReference>
<dbReference type="InterPro" id="IPR008271">
    <property type="entry name" value="Ser/Thr_kinase_AS"/>
</dbReference>
<dbReference type="EMBL" id="NHOQ01000959">
    <property type="protein sequence ID" value="PWA28014.1"/>
    <property type="molecule type" value="Genomic_DNA"/>
</dbReference>
<name>A0A315VXF9_GAMAF</name>
<dbReference type="SUPFAM" id="SSF56112">
    <property type="entry name" value="Protein kinase-like (PK-like)"/>
    <property type="match status" value="1"/>
</dbReference>
<comment type="cofactor">
    <cofactor evidence="1">
        <name>Mg(2+)</name>
        <dbReference type="ChEBI" id="CHEBI:18420"/>
    </cofactor>
</comment>
<keyword evidence="10" id="KW-0460">Magnesium</keyword>
<dbReference type="Proteomes" id="UP000250572">
    <property type="component" value="Unassembled WGS sequence"/>
</dbReference>
<evidence type="ECO:0000256" key="12">
    <source>
        <dbReference type="ARBA" id="ARBA00048679"/>
    </source>
</evidence>
<keyword evidence="17" id="KW-1185">Reference proteome</keyword>
<keyword evidence="9 13" id="KW-0067">ATP-binding</keyword>
<dbReference type="PROSITE" id="PS50011">
    <property type="entry name" value="PROTEIN_KINASE_DOM"/>
    <property type="match status" value="1"/>
</dbReference>
<feature type="compositionally biased region" description="Polar residues" evidence="14">
    <location>
        <begin position="1"/>
        <end position="13"/>
    </location>
</feature>
<dbReference type="SMART" id="SM00220">
    <property type="entry name" value="S_TKc"/>
    <property type="match status" value="1"/>
</dbReference>
<dbReference type="PRINTS" id="PR00109">
    <property type="entry name" value="TYRKINASE"/>
</dbReference>
<dbReference type="FunFam" id="1.10.510.10:FF:000172">
    <property type="entry name" value="serine/threonine-protein kinase Nek1 isoform X1"/>
    <property type="match status" value="1"/>
</dbReference>
<dbReference type="AlphaFoldDB" id="A0A315VXF9"/>
<dbReference type="InterPro" id="IPR011009">
    <property type="entry name" value="Kinase-like_dom_sf"/>
</dbReference>